<keyword evidence="1" id="KW-1133">Transmembrane helix</keyword>
<dbReference type="EMBL" id="BROH01000001">
    <property type="protein sequence ID" value="GKY86386.1"/>
    <property type="molecule type" value="Genomic_DNA"/>
</dbReference>
<gene>
    <name evidence="2" type="ORF">STA1M1_02550</name>
</gene>
<evidence type="ECO:0000313" key="2">
    <source>
        <dbReference type="EMBL" id="GKY86386.1"/>
    </source>
</evidence>
<feature type="transmembrane region" description="Helical" evidence="1">
    <location>
        <begin position="233"/>
        <end position="252"/>
    </location>
</feature>
<dbReference type="InterPro" id="IPR007059">
    <property type="entry name" value="DmsC"/>
</dbReference>
<evidence type="ECO:0000256" key="1">
    <source>
        <dbReference type="SAM" id="Phobius"/>
    </source>
</evidence>
<feature type="transmembrane region" description="Helical" evidence="1">
    <location>
        <begin position="258"/>
        <end position="277"/>
    </location>
</feature>
<dbReference type="PANTHER" id="PTHR38095:SF1">
    <property type="entry name" value="ANAEROBIC DIMETHYL SULFOXIDE REDUCTASE CHAIN YNFH"/>
    <property type="match status" value="1"/>
</dbReference>
<comment type="caution">
    <text evidence="2">The sequence shown here is derived from an EMBL/GenBank/DDBJ whole genome shotgun (WGS) entry which is preliminary data.</text>
</comment>
<accession>A0ABQ5LN54</accession>
<sequence>MHPAPSVIVFTSISGLGFGLFMWLGLGFPSFTGMAAFGVYFMAYALSVGGLLSSVLHLANKKNAIYAFSQWQTSWLSREGILSVIALFTFAPMAIAQIFFASDSLNWLGPIGSALALITVFSTSMIYAQLKTIPRWHMPLTPVLYLTYAIAGGALLSMQAKVAGVLLIVVLALQWAYWTMGDKRLAETGSDKGTATGLGSIGKVRMFESAHTARNYILDEMFFTVGRKHSQKLRMISTVLIGVVPVLMLLLLPVSMPMAIAALLIHVAGVLTSRWLFFAEAEHVVSLYYSRG</sequence>
<feature type="transmembrane region" description="Helical" evidence="1">
    <location>
        <begin position="34"/>
        <end position="59"/>
    </location>
</feature>
<keyword evidence="1" id="KW-0472">Membrane</keyword>
<reference evidence="2" key="1">
    <citation type="journal article" date="2023" name="Int. J. Syst. Evol. Microbiol.">
        <title>Sinisalibacter aestuarii sp. nov., isolated from estuarine sediment of the Arakawa River.</title>
        <authorList>
            <person name="Arafat S.T."/>
            <person name="Hirano S."/>
            <person name="Sato A."/>
            <person name="Takeuchi K."/>
            <person name="Yasuda T."/>
            <person name="Terahara T."/>
            <person name="Hamada M."/>
            <person name="Kobayashi T."/>
        </authorList>
    </citation>
    <scope>NUCLEOTIDE SEQUENCE</scope>
    <source>
        <strain evidence="2">B-399</strain>
    </source>
</reference>
<dbReference type="RefSeq" id="WP_281840350.1">
    <property type="nucleotide sequence ID" value="NZ_BROH01000001.1"/>
</dbReference>
<keyword evidence="3" id="KW-1185">Reference proteome</keyword>
<dbReference type="PANTHER" id="PTHR38095">
    <property type="entry name" value="ANAEROBIC DIMETHYL SULFOXIDE REDUCTASE CHAIN YNFH"/>
    <property type="match status" value="1"/>
</dbReference>
<keyword evidence="1" id="KW-0812">Transmembrane</keyword>
<name>A0ABQ5LN54_9RHOB</name>
<proteinExistence type="predicted"/>
<evidence type="ECO:0000313" key="3">
    <source>
        <dbReference type="Proteomes" id="UP001144205"/>
    </source>
</evidence>
<dbReference type="Pfam" id="PF04976">
    <property type="entry name" value="DmsC"/>
    <property type="match status" value="1"/>
</dbReference>
<protein>
    <submittedName>
        <fullName evidence="2">DMSO reductase</fullName>
    </submittedName>
</protein>
<feature type="transmembrane region" description="Helical" evidence="1">
    <location>
        <begin position="162"/>
        <end position="180"/>
    </location>
</feature>
<organism evidence="2 3">
    <name type="scientific">Sinisalibacter aestuarii</name>
    <dbReference type="NCBI Taxonomy" id="2949426"/>
    <lineage>
        <taxon>Bacteria</taxon>
        <taxon>Pseudomonadati</taxon>
        <taxon>Pseudomonadota</taxon>
        <taxon>Alphaproteobacteria</taxon>
        <taxon>Rhodobacterales</taxon>
        <taxon>Roseobacteraceae</taxon>
        <taxon>Sinisalibacter</taxon>
    </lineage>
</organism>
<feature type="transmembrane region" description="Helical" evidence="1">
    <location>
        <begin position="80"/>
        <end position="101"/>
    </location>
</feature>
<dbReference type="Proteomes" id="UP001144205">
    <property type="component" value="Unassembled WGS sequence"/>
</dbReference>
<feature type="transmembrane region" description="Helical" evidence="1">
    <location>
        <begin position="107"/>
        <end position="128"/>
    </location>
</feature>
<feature type="transmembrane region" description="Helical" evidence="1">
    <location>
        <begin position="140"/>
        <end position="156"/>
    </location>
</feature>
<feature type="transmembrane region" description="Helical" evidence="1">
    <location>
        <begin position="7"/>
        <end position="28"/>
    </location>
</feature>